<feature type="binding site" evidence="3">
    <location>
        <begin position="482"/>
        <end position="484"/>
    </location>
    <ligand>
        <name>thiamine diphosphate</name>
        <dbReference type="ChEBI" id="CHEBI:58937"/>
    </ligand>
</feature>
<dbReference type="GO" id="GO:0052737">
    <property type="term" value="F:pyruvate dehydrogenase (quinone) activity"/>
    <property type="evidence" value="ECO:0007669"/>
    <property type="project" value="UniProtKB-EC"/>
</dbReference>
<dbReference type="Pfam" id="PF02776">
    <property type="entry name" value="TPP_enzyme_N"/>
    <property type="match status" value="1"/>
</dbReference>
<dbReference type="Gene3D" id="3.40.50.1220">
    <property type="entry name" value="TPP-binding domain"/>
    <property type="match status" value="1"/>
</dbReference>
<dbReference type="InterPro" id="IPR000399">
    <property type="entry name" value="TPP-bd_CS"/>
</dbReference>
<feature type="binding site" evidence="3">
    <location>
        <begin position="298"/>
        <end position="301"/>
    </location>
    <ligand>
        <name>FAD</name>
        <dbReference type="ChEBI" id="CHEBI:57692"/>
    </ligand>
</feature>
<dbReference type="NCBIfam" id="NF006591">
    <property type="entry name" value="PRK09124.1"/>
    <property type="match status" value="1"/>
</dbReference>
<dbReference type="InterPro" id="IPR012000">
    <property type="entry name" value="Thiamin_PyroP_enz_cen_dom"/>
</dbReference>
<dbReference type="EC" id="1.2.5.1" evidence="3"/>
<feature type="binding site" evidence="3">
    <location>
        <position position="509"/>
    </location>
    <ligand>
        <name>Mg(2+)</name>
        <dbReference type="ChEBI" id="CHEBI:18420"/>
    </ligand>
</feature>
<name>A0ABU2CW45_9MICO</name>
<comment type="cofactor">
    <cofactor evidence="3">
        <name>thiamine diphosphate</name>
        <dbReference type="ChEBI" id="CHEBI:58937"/>
    </cofactor>
    <text evidence="3">Binds 1 thiamine pyrophosphate per subunit.</text>
</comment>
<dbReference type="CDD" id="cd02014">
    <property type="entry name" value="TPP_POX"/>
    <property type="match status" value="1"/>
</dbReference>
<keyword evidence="3" id="KW-0274">FAD</keyword>
<comment type="subcellular location">
    <subcellularLocation>
        <location evidence="3">Cell membrane</location>
        <topology evidence="3">Peripheral membrane protein</topology>
        <orientation evidence="3">Cytoplasmic side</orientation>
    </subcellularLocation>
</comment>
<comment type="similarity">
    <text evidence="1 3 4">Belongs to the TPP enzyme family.</text>
</comment>
<comment type="function">
    <text evidence="3">A peripheral cell membrane enzyme that catalyzes the oxidative decarboxylation of pyruvate to form acetate and CO(2). It channels electrons from the cytoplasm to the respiratory chain at the cell membrane via ubiquinone.</text>
</comment>
<comment type="caution">
    <text evidence="3">Lacks conserved residue(s) required for the propagation of feature annotation.</text>
</comment>
<feature type="domain" description="Thiamine pyrophosphate enzyme central" evidence="6">
    <location>
        <begin position="238"/>
        <end position="366"/>
    </location>
</feature>
<keyword evidence="3" id="KW-0830">Ubiquinone</keyword>
<proteinExistence type="inferred from homology"/>
<feature type="domain" description="Thiamine pyrophosphate enzyme N-terminal TPP-binding" evidence="8">
    <location>
        <begin position="51"/>
        <end position="162"/>
    </location>
</feature>
<dbReference type="HAMAP" id="MF_00850">
    <property type="entry name" value="POX"/>
    <property type="match status" value="1"/>
</dbReference>
<keyword evidence="3 9" id="KW-0670">Pyruvate</keyword>
<feature type="region of interest" description="Disordered" evidence="5">
    <location>
        <begin position="12"/>
        <end position="49"/>
    </location>
</feature>
<keyword evidence="3" id="KW-0446">Lipid-binding</keyword>
<comment type="subunit">
    <text evidence="3">Homotetramer.</text>
</comment>
<feature type="binding site" evidence="3">
    <location>
        <begin position="509"/>
        <end position="515"/>
    </location>
    <ligand>
        <name>thiamine diphosphate</name>
        <dbReference type="ChEBI" id="CHEBI:58937"/>
    </ligand>
</feature>
<evidence type="ECO:0000256" key="1">
    <source>
        <dbReference type="ARBA" id="ARBA00007812"/>
    </source>
</evidence>
<dbReference type="PANTHER" id="PTHR42981">
    <property type="entry name" value="PYRUVATE DEHYDROGENASE [UBIQUINONE]"/>
    <property type="match status" value="1"/>
</dbReference>
<accession>A0ABU2CW45</accession>
<feature type="site" description="Moves into active site upon enzyme activation, plays a role in electron transfer" evidence="3">
    <location>
        <position position="514"/>
    </location>
</feature>
<dbReference type="InterPro" id="IPR047212">
    <property type="entry name" value="TPP_POXB-like"/>
</dbReference>
<feature type="binding site" evidence="3">
    <location>
        <position position="339"/>
    </location>
    <ligand>
        <name>FAD</name>
        <dbReference type="ChEBI" id="CHEBI:57692"/>
    </ligand>
</feature>
<dbReference type="InterPro" id="IPR044261">
    <property type="entry name" value="Pyruvate_dehydrogenase"/>
</dbReference>
<dbReference type="InterPro" id="IPR047210">
    <property type="entry name" value="TPP_PYR_POXB-like"/>
</dbReference>
<feature type="domain" description="Thiamine pyrophosphate enzyme TPP-binding" evidence="7">
    <location>
        <begin position="428"/>
        <end position="574"/>
    </location>
</feature>
<evidence type="ECO:0000259" key="6">
    <source>
        <dbReference type="Pfam" id="PF00205"/>
    </source>
</evidence>
<feature type="compositionally biased region" description="Basic and acidic residues" evidence="5">
    <location>
        <begin position="22"/>
        <end position="36"/>
    </location>
</feature>
<keyword evidence="10" id="KW-1185">Reference proteome</keyword>
<evidence type="ECO:0000256" key="4">
    <source>
        <dbReference type="RuleBase" id="RU362132"/>
    </source>
</evidence>
<dbReference type="Proteomes" id="UP001183585">
    <property type="component" value="Unassembled WGS sequence"/>
</dbReference>
<feature type="region of interest" description="FAD-binding domain" evidence="3">
    <location>
        <begin position="230"/>
        <end position="381"/>
    </location>
</feature>
<evidence type="ECO:0000313" key="9">
    <source>
        <dbReference type="EMBL" id="MDR7385540.1"/>
    </source>
</evidence>
<dbReference type="InterPro" id="IPR012001">
    <property type="entry name" value="Thiamin_PyroP_enz_TPP-bd_dom"/>
</dbReference>
<comment type="cofactor">
    <cofactor evidence="3">
        <name>Mg(2+)</name>
        <dbReference type="ChEBI" id="CHEBI:18420"/>
    </cofactor>
    <text evidence="3">Binds 1 Mg(2+) ion per subunit.</text>
</comment>
<evidence type="ECO:0000256" key="3">
    <source>
        <dbReference type="HAMAP-Rule" id="MF_00850"/>
    </source>
</evidence>
<keyword evidence="3 9" id="KW-0560">Oxidoreductase</keyword>
<keyword evidence="3" id="KW-0472">Membrane</keyword>
<dbReference type="PROSITE" id="PS00187">
    <property type="entry name" value="TPP_ENZYMES"/>
    <property type="match status" value="1"/>
</dbReference>
<dbReference type="InterPro" id="IPR029035">
    <property type="entry name" value="DHS-like_NAD/FAD-binding_dom"/>
</dbReference>
<dbReference type="Pfam" id="PF02775">
    <property type="entry name" value="TPP_enzyme_C"/>
    <property type="match status" value="1"/>
</dbReference>
<comment type="activity regulation">
    <text evidence="3">The C-terminus inhibits activity; it has to move for the enzyme to be active. Activated by lipid-binding, which occurs via the C-terminus.</text>
</comment>
<keyword evidence="2 3" id="KW-0786">Thiamine pyrophosphate</keyword>
<sequence>MRKHVIAGNVARAAHDAASGRAAEERVADRHARRSADQPTEAGQEAHHMTNVAETMVEIIKDAGVERVYGLPGDSLNGFTDAIRTSDGVTWQLVRHEEAAAFAAAAESALTGELTVCAGSCGPGNLHLINGLFDAQRSRVPVLAIAAQIPGPEIGSNYFQETHPQDLFRECSVYTELVSMPEQLPRVLEIAMRTAVEKRGVAVVVVPGEIFLAETAGRKKSAPIRATRSVVRPGDDELRQAAEILNSAKKVTILGGAGTEGAHERVLAIAGRLKAPVVHALRGKEFLEYDNPYDVGMTGLLGFSSGYRAMESCDALLMLGTDFPYPQFYPSKAKIVQVDLRGEQLGRRTPIDLGLVGDVGDTIDALLPLLDDHTDRKHLDTSLKHYTKARKDLDDLADNDRNREPIHPQYVARLVSELASDDAVFIPDVGSPVVWASRYLEMNGRRRLIGSFSHGTMANAVPHAIGAQSAFPARQVIALSGDGGLSMLLGELLTVRQSKLPVKVVVFNNSSLNFVEVEMKAAGFVNYGTQLDNPSFADVANAMGIHGQRVEQPDDLEGALRAAFDHDGPALVDVVTAQQELSIPPAITAEQVKGFTLYAIRTILSGRGDELVDLADTNVFRRLFD</sequence>
<keyword evidence="3" id="KW-0547">Nucleotide-binding</keyword>
<comment type="domain">
    <text evidence="3">Has 4 domains; the Pyr domain which binds the pyrimidine moiety of the thiamine pyrophosphate cofactor, the FAD-binding domain, the PP-binding domain which binds the pyrophosphate portion of thiamine pyrophosphate and the C-terminal membrane binding region. The C-terminus is held closely against the rest of the protein and covers the active site; during activation it unfolds from the rest of the protein and forms an amphipathic helix upon membrane binding, exposing the active site.</text>
</comment>
<dbReference type="Gene3D" id="3.40.50.970">
    <property type="match status" value="2"/>
</dbReference>
<keyword evidence="3" id="KW-1003">Cell membrane</keyword>
<evidence type="ECO:0000259" key="7">
    <source>
        <dbReference type="Pfam" id="PF02775"/>
    </source>
</evidence>
<evidence type="ECO:0000259" key="8">
    <source>
        <dbReference type="Pfam" id="PF02776"/>
    </source>
</evidence>
<dbReference type="SUPFAM" id="SSF52518">
    <property type="entry name" value="Thiamin diphosphate-binding fold (THDP-binding)"/>
    <property type="match status" value="2"/>
</dbReference>
<feature type="binding site" evidence="3">
    <location>
        <position position="97"/>
    </location>
    <ligand>
        <name>thiamine diphosphate</name>
        <dbReference type="ChEBI" id="CHEBI:58937"/>
    </ligand>
</feature>
<reference evidence="9 10" key="1">
    <citation type="submission" date="2023-07" db="EMBL/GenBank/DDBJ databases">
        <title>Sequencing the genomes of 1000 actinobacteria strains.</title>
        <authorList>
            <person name="Klenk H.-P."/>
        </authorList>
    </citation>
    <scope>NUCLEOTIDE SEQUENCE [LARGE SCALE GENOMIC DNA]</scope>
    <source>
        <strain evidence="9 10">DSM 45554</strain>
    </source>
</reference>
<comment type="caution">
    <text evidence="9">The sequence shown here is derived from an EMBL/GenBank/DDBJ whole genome shotgun (WGS) entry which is preliminary data.</text>
</comment>
<dbReference type="InterPro" id="IPR029061">
    <property type="entry name" value="THDP-binding"/>
</dbReference>
<dbReference type="InterPro" id="IPR047211">
    <property type="entry name" value="POXB-like"/>
</dbReference>
<keyword evidence="3" id="KW-0460">Magnesium</keyword>
<feature type="binding site" evidence="3">
    <location>
        <begin position="321"/>
        <end position="325"/>
    </location>
    <ligand>
        <name>FAD</name>
        <dbReference type="ChEBI" id="CHEBI:57692"/>
    </ligand>
</feature>
<comment type="catalytic activity">
    <reaction evidence="3">
        <text>a ubiquinone + pyruvate + H2O = a ubiquinol + acetate + CO2</text>
        <dbReference type="Rhea" id="RHEA:27405"/>
        <dbReference type="Rhea" id="RHEA-COMP:9565"/>
        <dbReference type="Rhea" id="RHEA-COMP:9566"/>
        <dbReference type="ChEBI" id="CHEBI:15361"/>
        <dbReference type="ChEBI" id="CHEBI:15377"/>
        <dbReference type="ChEBI" id="CHEBI:16389"/>
        <dbReference type="ChEBI" id="CHEBI:16526"/>
        <dbReference type="ChEBI" id="CHEBI:17976"/>
        <dbReference type="ChEBI" id="CHEBI:30089"/>
        <dbReference type="EC" id="1.2.5.1"/>
    </reaction>
</comment>
<dbReference type="InterPro" id="IPR011766">
    <property type="entry name" value="TPP_enzyme_TPP-bd"/>
</dbReference>
<dbReference type="Pfam" id="PF00205">
    <property type="entry name" value="TPP_enzyme_M"/>
    <property type="match status" value="1"/>
</dbReference>
<dbReference type="PANTHER" id="PTHR42981:SF2">
    <property type="entry name" value="PYRUVATE DEHYDROGENASE [UBIQUINONE]"/>
    <property type="match status" value="1"/>
</dbReference>
<evidence type="ECO:0000256" key="2">
    <source>
        <dbReference type="ARBA" id="ARBA00023052"/>
    </source>
</evidence>
<comment type="cofactor">
    <cofactor evidence="3">
        <name>FAD</name>
        <dbReference type="ChEBI" id="CHEBI:57692"/>
    </cofactor>
    <text evidence="3">Binds 1 FAD per subunit.</text>
</comment>
<protein>
    <recommendedName>
        <fullName evidence="3">Pyruvate dehydrogenase [ubiquinone]</fullName>
        <ecNumber evidence="3">1.2.5.1</ecNumber>
    </recommendedName>
    <alternativeName>
        <fullName evidence="3">Pyruvate oxidase</fullName>
        <shortName evidence="3">POX</shortName>
    </alternativeName>
    <alternativeName>
        <fullName evidence="3">Pyruvate:ubiquinone-8 oxidoreductase</fullName>
    </alternativeName>
</protein>
<gene>
    <name evidence="3" type="primary">poxB</name>
    <name evidence="9" type="ORF">J2S48_005055</name>
</gene>
<evidence type="ECO:0000313" key="10">
    <source>
        <dbReference type="Proteomes" id="UP001183585"/>
    </source>
</evidence>
<organism evidence="9 10">
    <name type="scientific">Promicromonospora iranensis</name>
    <dbReference type="NCBI Taxonomy" id="1105144"/>
    <lineage>
        <taxon>Bacteria</taxon>
        <taxon>Bacillati</taxon>
        <taxon>Actinomycetota</taxon>
        <taxon>Actinomycetes</taxon>
        <taxon>Micrococcales</taxon>
        <taxon>Promicromonosporaceae</taxon>
        <taxon>Promicromonospora</taxon>
    </lineage>
</organism>
<keyword evidence="3" id="KW-0285">Flavoprotein</keyword>
<dbReference type="EMBL" id="JAVDYE010000001">
    <property type="protein sequence ID" value="MDR7385540.1"/>
    <property type="molecule type" value="Genomic_DNA"/>
</dbReference>
<feature type="region of interest" description="Membrane-binding domain" evidence="3">
    <location>
        <begin position="580"/>
        <end position="621"/>
    </location>
</feature>
<dbReference type="SUPFAM" id="SSF52467">
    <property type="entry name" value="DHS-like NAD/FAD-binding domain"/>
    <property type="match status" value="1"/>
</dbReference>
<keyword evidence="3" id="KW-0479">Metal-binding</keyword>
<evidence type="ECO:0000256" key="5">
    <source>
        <dbReference type="SAM" id="MobiDB-lite"/>
    </source>
</evidence>
<dbReference type="CDD" id="cd07039">
    <property type="entry name" value="TPP_PYR_POX"/>
    <property type="match status" value="1"/>
</dbReference>
<feature type="binding site" evidence="3">
    <location>
        <begin position="455"/>
        <end position="457"/>
    </location>
    <ligand>
        <name>thiamine diphosphate</name>
        <dbReference type="ChEBI" id="CHEBI:58937"/>
    </ligand>
</feature>
<feature type="binding site" evidence="3">
    <location>
        <position position="482"/>
    </location>
    <ligand>
        <name>Mg(2+)</name>
        <dbReference type="ChEBI" id="CHEBI:18420"/>
    </ligand>
</feature>